<dbReference type="EMBL" id="LAZR01023216">
    <property type="protein sequence ID" value="KKL79286.1"/>
    <property type="molecule type" value="Genomic_DNA"/>
</dbReference>
<feature type="transmembrane region" description="Helical" evidence="1">
    <location>
        <begin position="65"/>
        <end position="86"/>
    </location>
</feature>
<feature type="transmembrane region" description="Helical" evidence="1">
    <location>
        <begin position="16"/>
        <end position="35"/>
    </location>
</feature>
<dbReference type="AlphaFoldDB" id="A0A0F9FLD7"/>
<keyword evidence="1" id="KW-1133">Transmembrane helix</keyword>
<evidence type="ECO:0000313" key="2">
    <source>
        <dbReference type="EMBL" id="KKL79286.1"/>
    </source>
</evidence>
<proteinExistence type="predicted"/>
<evidence type="ECO:0008006" key="3">
    <source>
        <dbReference type="Google" id="ProtNLM"/>
    </source>
</evidence>
<sequence length="132" mass="14823">MGFAAKESIMSDKTNAFITGFGISTLIGIAAALMYGGFIIRSILVAAIVISLVPATIAKNKGQDFIAWWIFGFYMFAVAMPASIVMEKDWHRIERKQLLNGMKKCPFCAELIKKEAKVCRYCSRELMRLNWS</sequence>
<reference evidence="2" key="1">
    <citation type="journal article" date="2015" name="Nature">
        <title>Complex archaea that bridge the gap between prokaryotes and eukaryotes.</title>
        <authorList>
            <person name="Spang A."/>
            <person name="Saw J.H."/>
            <person name="Jorgensen S.L."/>
            <person name="Zaremba-Niedzwiedzka K."/>
            <person name="Martijn J."/>
            <person name="Lind A.E."/>
            <person name="van Eijk R."/>
            <person name="Schleper C."/>
            <person name="Guy L."/>
            <person name="Ettema T.J."/>
        </authorList>
    </citation>
    <scope>NUCLEOTIDE SEQUENCE</scope>
</reference>
<gene>
    <name evidence="2" type="ORF">LCGC14_2016360</name>
</gene>
<evidence type="ECO:0000256" key="1">
    <source>
        <dbReference type="SAM" id="Phobius"/>
    </source>
</evidence>
<accession>A0A0F9FLD7</accession>
<comment type="caution">
    <text evidence="2">The sequence shown here is derived from an EMBL/GenBank/DDBJ whole genome shotgun (WGS) entry which is preliminary data.</text>
</comment>
<keyword evidence="1" id="KW-0812">Transmembrane</keyword>
<protein>
    <recommendedName>
        <fullName evidence="3">Zinc ribbon domain-containing protein</fullName>
    </recommendedName>
</protein>
<organism evidence="2">
    <name type="scientific">marine sediment metagenome</name>
    <dbReference type="NCBI Taxonomy" id="412755"/>
    <lineage>
        <taxon>unclassified sequences</taxon>
        <taxon>metagenomes</taxon>
        <taxon>ecological metagenomes</taxon>
    </lineage>
</organism>
<keyword evidence="1" id="KW-0472">Membrane</keyword>
<name>A0A0F9FLD7_9ZZZZ</name>